<comment type="caution">
    <text evidence="1">The sequence shown here is derived from an EMBL/GenBank/DDBJ whole genome shotgun (WGS) entry which is preliminary data.</text>
</comment>
<evidence type="ECO:0000313" key="1">
    <source>
        <dbReference type="EMBL" id="KVK80780.1"/>
    </source>
</evidence>
<dbReference type="RefSeq" id="WP_059730159.1">
    <property type="nucleotide sequence ID" value="NZ_LOYH01000059.1"/>
</dbReference>
<dbReference type="EMBL" id="LOYH01000059">
    <property type="protein sequence ID" value="KVK80780.1"/>
    <property type="molecule type" value="Genomic_DNA"/>
</dbReference>
<accession>A0A103ZIR8</accession>
<evidence type="ECO:0000313" key="2">
    <source>
        <dbReference type="Proteomes" id="UP000069001"/>
    </source>
</evidence>
<reference evidence="1 2" key="1">
    <citation type="submission" date="2015-11" db="EMBL/GenBank/DDBJ databases">
        <title>Expanding the genomic diversity of Burkholderia species for the development of highly accurate diagnostics.</title>
        <authorList>
            <person name="Sahl J."/>
            <person name="Keim P."/>
            <person name="Wagner D."/>
        </authorList>
    </citation>
    <scope>NUCLEOTIDE SEQUENCE [LARGE SCALE GENOMIC DNA]</scope>
    <source>
        <strain evidence="1 2">MSMB1302</strain>
    </source>
</reference>
<evidence type="ECO:0008006" key="3">
    <source>
        <dbReference type="Google" id="ProtNLM"/>
    </source>
</evidence>
<organism evidence="1 2">
    <name type="scientific">Burkholderia cepacia</name>
    <name type="common">Pseudomonas cepacia</name>
    <dbReference type="NCBI Taxonomy" id="292"/>
    <lineage>
        <taxon>Bacteria</taxon>
        <taxon>Pseudomonadati</taxon>
        <taxon>Pseudomonadota</taxon>
        <taxon>Betaproteobacteria</taxon>
        <taxon>Burkholderiales</taxon>
        <taxon>Burkholderiaceae</taxon>
        <taxon>Burkholderia</taxon>
        <taxon>Burkholderia cepacia complex</taxon>
    </lineage>
</organism>
<protein>
    <recommendedName>
        <fullName evidence="3">DUF3368 domain-containing protein</fullName>
    </recommendedName>
</protein>
<proteinExistence type="predicted"/>
<gene>
    <name evidence="1" type="ORF">WS90_17035</name>
</gene>
<dbReference type="InterPro" id="IPR021799">
    <property type="entry name" value="PIN-like_prokaryotic"/>
</dbReference>
<dbReference type="Pfam" id="PF11848">
    <property type="entry name" value="DUF3368"/>
    <property type="match status" value="1"/>
</dbReference>
<name>A0A103ZIR8_BURCE</name>
<dbReference type="AlphaFoldDB" id="A0A103ZIR8"/>
<dbReference type="Proteomes" id="UP000069001">
    <property type="component" value="Unassembled WGS sequence"/>
</dbReference>
<sequence>MLTGILGLVDDDLISIRTFRAAKERLGLGAGETECILAAEQMGCVLACDDLAARSAAKKALGLDQVRGSIGLLRMAVGANMLTREAAYLAYQLMRNCGGYLPELSADDF</sequence>